<comment type="subcellular location">
    <subcellularLocation>
        <location evidence="2">Secreted</location>
    </subcellularLocation>
</comment>
<proteinExistence type="predicted"/>
<dbReference type="InterPro" id="IPR001343">
    <property type="entry name" value="Hemolysn_Ca-bd"/>
</dbReference>
<dbReference type="InterPro" id="IPR018511">
    <property type="entry name" value="Hemolysin-typ_Ca-bd_CS"/>
</dbReference>
<dbReference type="AlphaFoldDB" id="A0AAE4YBA5"/>
<dbReference type="GO" id="GO:0005509">
    <property type="term" value="F:calcium ion binding"/>
    <property type="evidence" value="ECO:0007669"/>
    <property type="project" value="InterPro"/>
</dbReference>
<dbReference type="Gene3D" id="2.150.10.10">
    <property type="entry name" value="Serralysin-like metalloprotease, C-terminal"/>
    <property type="match status" value="1"/>
</dbReference>
<dbReference type="InterPro" id="IPR013858">
    <property type="entry name" value="Peptidase_M10B_C"/>
</dbReference>
<dbReference type="RefSeq" id="WP_168775591.1">
    <property type="nucleotide sequence ID" value="NZ_JAABNR010000013.1"/>
</dbReference>
<evidence type="ECO:0000259" key="5">
    <source>
        <dbReference type="Pfam" id="PF08548"/>
    </source>
</evidence>
<keyword evidence="4" id="KW-0677">Repeat</keyword>
<dbReference type="InterPro" id="IPR011049">
    <property type="entry name" value="Serralysin-like_metalloprot_C"/>
</dbReference>
<organism evidence="6 7">
    <name type="scientific">Stagnihabitans tardus</name>
    <dbReference type="NCBI Taxonomy" id="2699202"/>
    <lineage>
        <taxon>Bacteria</taxon>
        <taxon>Pseudomonadati</taxon>
        <taxon>Pseudomonadota</taxon>
        <taxon>Alphaproteobacteria</taxon>
        <taxon>Rhodobacterales</taxon>
        <taxon>Paracoccaceae</taxon>
        <taxon>Stagnihabitans</taxon>
    </lineage>
</organism>
<dbReference type="Proteomes" id="UP001193501">
    <property type="component" value="Unassembled WGS sequence"/>
</dbReference>
<evidence type="ECO:0000256" key="4">
    <source>
        <dbReference type="ARBA" id="ARBA00022737"/>
    </source>
</evidence>
<name>A0AAE4YBA5_9RHOB</name>
<dbReference type="PRINTS" id="PR00313">
    <property type="entry name" value="CABNDNGRPT"/>
</dbReference>
<dbReference type="Pfam" id="PF08548">
    <property type="entry name" value="Peptidase_M10_C"/>
    <property type="match status" value="1"/>
</dbReference>
<keyword evidence="7" id="KW-1185">Reference proteome</keyword>
<reference evidence="6" key="1">
    <citation type="submission" date="2020-01" db="EMBL/GenBank/DDBJ databases">
        <authorList>
            <person name="Chen W.-M."/>
        </authorList>
    </citation>
    <scope>NUCLEOTIDE SEQUENCE</scope>
    <source>
        <strain evidence="6">CYK-10</strain>
    </source>
</reference>
<dbReference type="GO" id="GO:0005615">
    <property type="term" value="C:extracellular space"/>
    <property type="evidence" value="ECO:0007669"/>
    <property type="project" value="InterPro"/>
</dbReference>
<feature type="domain" description="Peptidase M10 serralysin C-terminal" evidence="5">
    <location>
        <begin position="367"/>
        <end position="489"/>
    </location>
</feature>
<dbReference type="Gene3D" id="2.160.20.160">
    <property type="match status" value="1"/>
</dbReference>
<evidence type="ECO:0000256" key="2">
    <source>
        <dbReference type="ARBA" id="ARBA00004613"/>
    </source>
</evidence>
<comment type="caution">
    <text evidence="6">The sequence shown here is derived from an EMBL/GenBank/DDBJ whole genome shotgun (WGS) entry which is preliminary data.</text>
</comment>
<keyword evidence="3" id="KW-0964">Secreted</keyword>
<evidence type="ECO:0000256" key="1">
    <source>
        <dbReference type="ARBA" id="ARBA00001913"/>
    </source>
</evidence>
<evidence type="ECO:0000313" key="6">
    <source>
        <dbReference type="EMBL" id="NBZ88779.1"/>
    </source>
</evidence>
<comment type="cofactor">
    <cofactor evidence="1">
        <name>Ca(2+)</name>
        <dbReference type="ChEBI" id="CHEBI:29108"/>
    </cofactor>
</comment>
<dbReference type="SUPFAM" id="SSF51120">
    <property type="entry name" value="beta-Roll"/>
    <property type="match status" value="1"/>
</dbReference>
<protein>
    <recommendedName>
        <fullName evidence="5">Peptidase M10 serralysin C-terminal domain-containing protein</fullName>
    </recommendedName>
</protein>
<accession>A0AAE4YBA5</accession>
<dbReference type="Pfam" id="PF00353">
    <property type="entry name" value="HemolysinCabind"/>
    <property type="match status" value="1"/>
</dbReference>
<dbReference type="EMBL" id="JAABNR010000013">
    <property type="protein sequence ID" value="NBZ88779.1"/>
    <property type="molecule type" value="Genomic_DNA"/>
</dbReference>
<evidence type="ECO:0000313" key="7">
    <source>
        <dbReference type="Proteomes" id="UP001193501"/>
    </source>
</evidence>
<gene>
    <name evidence="6" type="ORF">GV832_14395</name>
</gene>
<dbReference type="PROSITE" id="PS00330">
    <property type="entry name" value="HEMOLYSIN_CALCIUM"/>
    <property type="match status" value="1"/>
</dbReference>
<evidence type="ECO:0000256" key="3">
    <source>
        <dbReference type="ARBA" id="ARBA00022525"/>
    </source>
</evidence>
<sequence length="490" mass="48092">MTTYLIDHAATWVGFQTLGAGDRLIVAPQGALILPETIFDLRGTGAAGVALAGFTWLEGLVVEGGTTLSVSGQLISDSQGAALGLWDGAQGVVTGTVTASQGTGVALMGAGGGLDLAGRISAETGIAVTARGASLAISGEVAGSALGISLGGGDASLQNTGTIRGGIAVLGDGTGAPVTVTVTNGGMMLGALDVDLVQGASRFWLANAGSLVGNLTSGASGDVVTGAGLITGHVSLGAGNDRFAGRLTGDLDMGLGNDTVDARGGAAHVIRDAGGNDLYLVDGDVTIEDLGGRDTVRSWVSLRLASGLEVLELQGVGATMGLGNGLGNTISGNAGDNYLWGAAGRDTLSGGEGQDWLRGGLGDDLLQGGEGDDRMNGDAGRDVLTGGAGADVFVFAFGQTGTDAASADLVTDFSDADVIDISSMDAVQGNGGTNDAFTLVQALTGQAGELAVTTLGGDTLLLMDVNGDGLADAAIRLSGIHALTAADFLL</sequence>